<dbReference type="AlphaFoldDB" id="A0A516SMI0"/>
<evidence type="ECO:0000313" key="7">
    <source>
        <dbReference type="EMBL" id="QDQ29351.1"/>
    </source>
</evidence>
<keyword evidence="8" id="KW-1185">Reference proteome</keyword>
<keyword evidence="4 6" id="KW-1133">Transmembrane helix</keyword>
<comment type="subcellular location">
    <subcellularLocation>
        <location evidence="1">Cell membrane</location>
        <topology evidence="1">Multi-pass membrane protein</topology>
    </subcellularLocation>
</comment>
<feature type="transmembrane region" description="Helical" evidence="6">
    <location>
        <begin position="104"/>
        <end position="129"/>
    </location>
</feature>
<feature type="transmembrane region" description="Helical" evidence="6">
    <location>
        <begin position="175"/>
        <end position="198"/>
    </location>
</feature>
<protein>
    <submittedName>
        <fullName evidence="7">LysE family translocator</fullName>
    </submittedName>
</protein>
<feature type="transmembrane region" description="Helical" evidence="6">
    <location>
        <begin position="6"/>
        <end position="24"/>
    </location>
</feature>
<feature type="transmembrane region" description="Helical" evidence="6">
    <location>
        <begin position="31"/>
        <end position="52"/>
    </location>
</feature>
<proteinExistence type="predicted"/>
<dbReference type="OrthoDB" id="5244789at2"/>
<evidence type="ECO:0000256" key="6">
    <source>
        <dbReference type="SAM" id="Phobius"/>
    </source>
</evidence>
<dbReference type="KEGG" id="cari:FNU76_16025"/>
<keyword evidence="5 6" id="KW-0472">Membrane</keyword>
<feature type="transmembrane region" description="Helical" evidence="6">
    <location>
        <begin position="141"/>
        <end position="163"/>
    </location>
</feature>
<evidence type="ECO:0000256" key="5">
    <source>
        <dbReference type="ARBA" id="ARBA00023136"/>
    </source>
</evidence>
<accession>A0A516SMI0</accession>
<reference evidence="8" key="1">
    <citation type="submission" date="2019-07" db="EMBL/GenBank/DDBJ databases">
        <title>Chitinimonas sp. nov., isolated from Ny-Alesund, arctica soil.</title>
        <authorList>
            <person name="Xu Q."/>
            <person name="Peng F."/>
        </authorList>
    </citation>
    <scope>NUCLEOTIDE SEQUENCE [LARGE SCALE GENOMIC DNA]</scope>
    <source>
        <strain evidence="8">R3-44</strain>
    </source>
</reference>
<keyword evidence="2" id="KW-1003">Cell membrane</keyword>
<evidence type="ECO:0000313" key="8">
    <source>
        <dbReference type="Proteomes" id="UP000317550"/>
    </source>
</evidence>
<dbReference type="GO" id="GO:0015171">
    <property type="term" value="F:amino acid transmembrane transporter activity"/>
    <property type="evidence" value="ECO:0007669"/>
    <property type="project" value="TreeGrafter"/>
</dbReference>
<dbReference type="Pfam" id="PF01810">
    <property type="entry name" value="LysE"/>
    <property type="match status" value="1"/>
</dbReference>
<dbReference type="EMBL" id="CP041730">
    <property type="protein sequence ID" value="QDQ29351.1"/>
    <property type="molecule type" value="Genomic_DNA"/>
</dbReference>
<name>A0A516SMI0_9NEIS</name>
<evidence type="ECO:0000256" key="2">
    <source>
        <dbReference type="ARBA" id="ARBA00022475"/>
    </source>
</evidence>
<evidence type="ECO:0000256" key="3">
    <source>
        <dbReference type="ARBA" id="ARBA00022692"/>
    </source>
</evidence>
<organism evidence="7 8">
    <name type="scientific">Chitinimonas arctica</name>
    <dbReference type="NCBI Taxonomy" id="2594795"/>
    <lineage>
        <taxon>Bacteria</taxon>
        <taxon>Pseudomonadati</taxon>
        <taxon>Pseudomonadota</taxon>
        <taxon>Betaproteobacteria</taxon>
        <taxon>Neisseriales</taxon>
        <taxon>Chitinibacteraceae</taxon>
        <taxon>Chitinimonas</taxon>
    </lineage>
</organism>
<evidence type="ECO:0000256" key="4">
    <source>
        <dbReference type="ARBA" id="ARBA00022989"/>
    </source>
</evidence>
<dbReference type="GO" id="GO:0005886">
    <property type="term" value="C:plasma membrane"/>
    <property type="evidence" value="ECO:0007669"/>
    <property type="project" value="UniProtKB-SubCell"/>
</dbReference>
<feature type="transmembrane region" description="Helical" evidence="6">
    <location>
        <begin position="64"/>
        <end position="84"/>
    </location>
</feature>
<dbReference type="PANTHER" id="PTHR30086:SF20">
    <property type="entry name" value="ARGININE EXPORTER PROTEIN ARGO-RELATED"/>
    <property type="match status" value="1"/>
</dbReference>
<gene>
    <name evidence="7" type="ORF">FNU76_16025</name>
</gene>
<dbReference type="InterPro" id="IPR001123">
    <property type="entry name" value="LeuE-type"/>
</dbReference>
<dbReference type="PANTHER" id="PTHR30086">
    <property type="entry name" value="ARGININE EXPORTER PROTEIN ARGO"/>
    <property type="match status" value="1"/>
</dbReference>
<dbReference type="Proteomes" id="UP000317550">
    <property type="component" value="Chromosome"/>
</dbReference>
<keyword evidence="3 6" id="KW-0812">Transmembrane</keyword>
<evidence type="ECO:0000256" key="1">
    <source>
        <dbReference type="ARBA" id="ARBA00004651"/>
    </source>
</evidence>
<sequence>MLLKGILLGFSIAAPVGPIGLLCIHRALERGFLSAFTAGLGAALADACYGLVGVLGLTTLMHFLTTQAAGLRVGGALFLLYLAWRSWWQAPARQAATVAASGWLRGLLATCLLTLSNPMTILSFLAVFAGMGIPADSGLGGLQLVLGVLLGSAAWWALLAGIASRCARYLSPARLVWLNRASAILLAGFAVAALMGAWEAWR</sequence>